<name>A0A067P8A0_9AGAM</name>
<sequence length="1475" mass="164733">MTDGNKETPKPRRPLPIPNARPSTPTDSRRSTNTPTPVPTSTFYSSTPASASSSSYQQQQQQLNPPALPSRSKTVGSSHTRYVAPSTGLDPILRPTSAGASRAVPLFNLPTVSHDSPYREPELIVDETVPELVPADDAYWQQNGGWGYARGGTGSGGGGGGSGGGVGGWGSGGWGTGTAATANNWAEFDSAWAGGGFTTTDHSVPTVQIYGRDEEEEKKWWDAEVRIQGHRPGTGILPPLLEEKLHNPEHSLFSVIGTPPDIRPRQSTSGPSTSMENIPSSSLATSLSVVQPTADEFRHAVPHPNAYYCRKHNGWVLLIWKSSKLPPPLAKSFVAYQEEKGITLPDQGTRELHSCVGEGENPPAKTNKTHHFHFYPRAVDASKLNPPFRRSAWEKEDRTKQRRRKVTIQDGMDLDEQMKLHGGIGIDEGKMVVLTDEPQGMDVEEEEEGDLLDLYICCQCSFYCVVSSEVIPGVLPTKFIEDLTKDKLEHPTLGKNGEQTVLLGWETILTIIENRLWKGESRSLPVGRSAFQKKLGWNNTVRHIFEHLGFTEKMITTGDKQEPVLAHPKSDIGTVEGRTNRAKLLRAWVELSAWLTDYRKRFAPALKGIEPHELRVKVNSVREMYQTAIGAHPEQVPRNSLPESIVHYSELHNDWAGLGLTPTSASSEIIQFAYLAQCRCDPAGTIDYFTHLCNIVIAFETLGESPPLELQNLMVEERSRLRFTRQDLESAIRLFGFGKDGELHLDWDDDIEESFIENAWKNALKKAWRDHTNGSQLRRDANEAFRMIAEFKGSKKLMEMCEDERTKGMTPDAAYSTLEVPETVEEEMLIMVFMARLDEQPSQVDRMRQALAVIAEVRDSSRLRSFLETGKDPGEIVVSAPFDMPRGLNQLGNTCYLNSLLQYFYTIKDLREAVSAGGRDVKAIEDGKLTEDDLKRHRVGGRMVTRREILRSKKFVAQLAELFWQMEYCDTDAVTPTIELAKLALVTSKDEEEDSVDTAATDSSNDTDATLVDDTPTIYPVVEVSPPPADRSSPGSVLGKRARAHERRASVMDVDDIQSPTDKDREDYVVVSKPSSPEAMTPPDAGSSSSSRKDKDGDVEMDDTQSAESKQVQQPPPLPPRRTTKAPDSGMMFGRQHDVAECMDNCIFQIETALLKFDEMTQGDDDKTSVVKRLFYGKLRQRLTGPDDGKSKSSVHEKEDLFSHLPVNVSDEGHDLYDGLGGYFEDTVEFQGKPARMEVTLVDLPPMLQIQLQRVQFNRETFQAYKSQAYIKFGETVYMDRFLDSADPQKKARSKAIQAELNECRERIQRLTQGKHAPYTPSLEAAHEFLSQQESVELPEVDVDLLAQLGSEPARLKTLIEEQRTRAAHLKEELEDVWRNDNAAAYELTSVFIHRGSSPSFGHYFFYSRNLPEKPDSWFKYNDSSVSIVSKDEVLADTTGDTANPYLLVFMRKGLEVVDTVKRFDPLSVEEPETS</sequence>
<dbReference type="PROSITE" id="PS00972">
    <property type="entry name" value="USP_1"/>
    <property type="match status" value="1"/>
</dbReference>
<feature type="compositionally biased region" description="Low complexity" evidence="7">
    <location>
        <begin position="997"/>
        <end position="1010"/>
    </location>
</feature>
<keyword evidence="5" id="KW-0378">Hydrolase</keyword>
<dbReference type="GO" id="GO:0016579">
    <property type="term" value="P:protein deubiquitination"/>
    <property type="evidence" value="ECO:0007669"/>
    <property type="project" value="InterPro"/>
</dbReference>
<evidence type="ECO:0000256" key="7">
    <source>
        <dbReference type="SAM" id="MobiDB-lite"/>
    </source>
</evidence>
<dbReference type="InterPro" id="IPR038765">
    <property type="entry name" value="Papain-like_cys_pep_sf"/>
</dbReference>
<dbReference type="PROSITE" id="PS50235">
    <property type="entry name" value="USP_3"/>
    <property type="match status" value="1"/>
</dbReference>
<accession>A0A067P8A0</accession>
<dbReference type="InterPro" id="IPR044635">
    <property type="entry name" value="UBP14-like"/>
</dbReference>
<dbReference type="InterPro" id="IPR025305">
    <property type="entry name" value="UCH_repeat_domain"/>
</dbReference>
<reference evidence="10" key="1">
    <citation type="journal article" date="2014" name="Proc. Natl. Acad. Sci. U.S.A.">
        <title>Extensive sampling of basidiomycete genomes demonstrates inadequacy of the white-rot/brown-rot paradigm for wood decay fungi.</title>
        <authorList>
            <person name="Riley R."/>
            <person name="Salamov A.A."/>
            <person name="Brown D.W."/>
            <person name="Nagy L.G."/>
            <person name="Floudas D."/>
            <person name="Held B.W."/>
            <person name="Levasseur A."/>
            <person name="Lombard V."/>
            <person name="Morin E."/>
            <person name="Otillar R."/>
            <person name="Lindquist E.A."/>
            <person name="Sun H."/>
            <person name="LaButti K.M."/>
            <person name="Schmutz J."/>
            <person name="Jabbour D."/>
            <person name="Luo H."/>
            <person name="Baker S.E."/>
            <person name="Pisabarro A.G."/>
            <person name="Walton J.D."/>
            <person name="Blanchette R.A."/>
            <person name="Henrissat B."/>
            <person name="Martin F."/>
            <person name="Cullen D."/>
            <person name="Hibbett D.S."/>
            <person name="Grigoriev I.V."/>
        </authorList>
    </citation>
    <scope>NUCLEOTIDE SEQUENCE [LARGE SCALE GENOMIC DNA]</scope>
    <source>
        <strain evidence="10">MUCL 33604</strain>
    </source>
</reference>
<dbReference type="Pfam" id="PF00443">
    <property type="entry name" value="UCH"/>
    <property type="match status" value="2"/>
</dbReference>
<dbReference type="Pfam" id="PF13446">
    <property type="entry name" value="RPT"/>
    <property type="match status" value="2"/>
</dbReference>
<evidence type="ECO:0000259" key="8">
    <source>
        <dbReference type="PROSITE" id="PS50235"/>
    </source>
</evidence>
<keyword evidence="3" id="KW-0645">Protease</keyword>
<dbReference type="STRING" id="933084.A0A067P8A0"/>
<dbReference type="OrthoDB" id="2420415at2759"/>
<feature type="domain" description="USP" evidence="8">
    <location>
        <begin position="886"/>
        <end position="1453"/>
    </location>
</feature>
<evidence type="ECO:0000256" key="3">
    <source>
        <dbReference type="ARBA" id="ARBA00022670"/>
    </source>
</evidence>
<evidence type="ECO:0000256" key="2">
    <source>
        <dbReference type="ARBA" id="ARBA00012759"/>
    </source>
</evidence>
<dbReference type="CDD" id="cd02666">
    <property type="entry name" value="Peptidase_C19J"/>
    <property type="match status" value="1"/>
</dbReference>
<organism evidence="9 10">
    <name type="scientific">Jaapia argillacea MUCL 33604</name>
    <dbReference type="NCBI Taxonomy" id="933084"/>
    <lineage>
        <taxon>Eukaryota</taxon>
        <taxon>Fungi</taxon>
        <taxon>Dikarya</taxon>
        <taxon>Basidiomycota</taxon>
        <taxon>Agaricomycotina</taxon>
        <taxon>Agaricomycetes</taxon>
        <taxon>Agaricomycetidae</taxon>
        <taxon>Jaapiales</taxon>
        <taxon>Jaapiaceae</taxon>
        <taxon>Jaapia</taxon>
    </lineage>
</organism>
<dbReference type="GO" id="GO:0070628">
    <property type="term" value="F:proteasome binding"/>
    <property type="evidence" value="ECO:0007669"/>
    <property type="project" value="TreeGrafter"/>
</dbReference>
<dbReference type="PANTHER" id="PTHR43982">
    <property type="entry name" value="UBIQUITIN CARBOXYL-TERMINAL HYDROLASE"/>
    <property type="match status" value="1"/>
</dbReference>
<evidence type="ECO:0000256" key="6">
    <source>
        <dbReference type="ARBA" id="ARBA00022807"/>
    </source>
</evidence>
<dbReference type="InterPro" id="IPR001394">
    <property type="entry name" value="Peptidase_C19_UCH"/>
</dbReference>
<dbReference type="InterPro" id="IPR018200">
    <property type="entry name" value="USP_CS"/>
</dbReference>
<gene>
    <name evidence="9" type="ORF">JAAARDRAFT_199352</name>
</gene>
<proteinExistence type="predicted"/>
<feature type="compositionally biased region" description="Polar residues" evidence="7">
    <location>
        <begin position="71"/>
        <end position="80"/>
    </location>
</feature>
<evidence type="ECO:0000256" key="5">
    <source>
        <dbReference type="ARBA" id="ARBA00022801"/>
    </source>
</evidence>
<evidence type="ECO:0000256" key="1">
    <source>
        <dbReference type="ARBA" id="ARBA00000707"/>
    </source>
</evidence>
<dbReference type="EMBL" id="KL197751">
    <property type="protein sequence ID" value="KDQ51133.1"/>
    <property type="molecule type" value="Genomic_DNA"/>
</dbReference>
<dbReference type="GO" id="GO:0043161">
    <property type="term" value="P:proteasome-mediated ubiquitin-dependent protein catabolic process"/>
    <property type="evidence" value="ECO:0007669"/>
    <property type="project" value="InterPro"/>
</dbReference>
<dbReference type="Proteomes" id="UP000027265">
    <property type="component" value="Unassembled WGS sequence"/>
</dbReference>
<comment type="catalytic activity">
    <reaction evidence="1">
        <text>Thiol-dependent hydrolysis of ester, thioester, amide, peptide and isopeptide bonds formed by the C-terminal Gly of ubiquitin (a 76-residue protein attached to proteins as an intracellular targeting signal).</text>
        <dbReference type="EC" id="3.4.19.12"/>
    </reaction>
</comment>
<dbReference type="EC" id="3.4.19.12" evidence="2"/>
<dbReference type="Gene3D" id="3.90.70.10">
    <property type="entry name" value="Cysteine proteinases"/>
    <property type="match status" value="2"/>
</dbReference>
<dbReference type="SUPFAM" id="SSF54001">
    <property type="entry name" value="Cysteine proteinases"/>
    <property type="match status" value="1"/>
</dbReference>
<keyword evidence="10" id="KW-1185">Reference proteome</keyword>
<dbReference type="GO" id="GO:0004843">
    <property type="term" value="F:cysteine-type deubiquitinase activity"/>
    <property type="evidence" value="ECO:0007669"/>
    <property type="project" value="UniProtKB-EC"/>
</dbReference>
<dbReference type="GO" id="GO:0061136">
    <property type="term" value="P:regulation of proteasomal protein catabolic process"/>
    <property type="evidence" value="ECO:0007669"/>
    <property type="project" value="TreeGrafter"/>
</dbReference>
<keyword evidence="6" id="KW-0788">Thiol protease</keyword>
<dbReference type="HOGENOM" id="CLU_002870_0_0_1"/>
<feature type="compositionally biased region" description="Basic and acidic residues" evidence="7">
    <location>
        <begin position="1"/>
        <end position="10"/>
    </location>
</feature>
<dbReference type="InParanoid" id="A0A067P8A0"/>
<feature type="compositionally biased region" description="Low complexity" evidence="7">
    <location>
        <begin position="31"/>
        <end position="65"/>
    </location>
</feature>
<evidence type="ECO:0000313" key="10">
    <source>
        <dbReference type="Proteomes" id="UP000027265"/>
    </source>
</evidence>
<evidence type="ECO:0000313" key="9">
    <source>
        <dbReference type="EMBL" id="KDQ51133.1"/>
    </source>
</evidence>
<keyword evidence="4" id="KW-0833">Ubl conjugation pathway</keyword>
<feature type="compositionally biased region" description="Polar residues" evidence="7">
    <location>
        <begin position="265"/>
        <end position="285"/>
    </location>
</feature>
<protein>
    <recommendedName>
        <fullName evidence="2">ubiquitinyl hydrolase 1</fullName>
        <ecNumber evidence="2">3.4.19.12</ecNumber>
    </recommendedName>
</protein>
<dbReference type="InterPro" id="IPR028889">
    <property type="entry name" value="USP"/>
</dbReference>
<feature type="region of interest" description="Disordered" evidence="7">
    <location>
        <begin position="256"/>
        <end position="285"/>
    </location>
</feature>
<feature type="region of interest" description="Disordered" evidence="7">
    <location>
        <begin position="989"/>
        <end position="1132"/>
    </location>
</feature>
<feature type="region of interest" description="Disordered" evidence="7">
    <location>
        <begin position="1"/>
        <end position="94"/>
    </location>
</feature>
<evidence type="ECO:0000256" key="4">
    <source>
        <dbReference type="ARBA" id="ARBA00022786"/>
    </source>
</evidence>
<dbReference type="PANTHER" id="PTHR43982:SF6">
    <property type="entry name" value="UBIQUITIN CARBOXYL-TERMINAL HYDROLASE 2-RELATED"/>
    <property type="match status" value="1"/>
</dbReference>
<dbReference type="PROSITE" id="PS00973">
    <property type="entry name" value="USP_2"/>
    <property type="match status" value="1"/>
</dbReference>